<dbReference type="Gene3D" id="3.40.50.620">
    <property type="entry name" value="HUPs"/>
    <property type="match status" value="2"/>
</dbReference>
<proteinExistence type="inferred from homology"/>
<dbReference type="EMBL" id="CP029343">
    <property type="protein sequence ID" value="AWL05562.1"/>
    <property type="molecule type" value="Genomic_DNA"/>
</dbReference>
<dbReference type="SUPFAM" id="SSF52402">
    <property type="entry name" value="Adenine nucleotide alpha hydrolases-like"/>
    <property type="match status" value="2"/>
</dbReference>
<gene>
    <name evidence="3" type="ORF">DIR46_14705</name>
</gene>
<dbReference type="AlphaFoldDB" id="A0A2S2DJM1"/>
<evidence type="ECO:0000256" key="1">
    <source>
        <dbReference type="ARBA" id="ARBA00008791"/>
    </source>
</evidence>
<accession>A0A2S2DJM1</accession>
<keyword evidence="4" id="KW-1185">Reference proteome</keyword>
<evidence type="ECO:0000313" key="4">
    <source>
        <dbReference type="Proteomes" id="UP000245820"/>
    </source>
</evidence>
<dbReference type="PRINTS" id="PR01438">
    <property type="entry name" value="UNVRSLSTRESS"/>
</dbReference>
<feature type="domain" description="UspA" evidence="2">
    <location>
        <begin position="17"/>
        <end position="150"/>
    </location>
</feature>
<reference evidence="3 4" key="1">
    <citation type="submission" date="2018-05" db="EMBL/GenBank/DDBJ databases">
        <title>Complete genome sequence of Massilia oculi sp. nov. CCUG 43427T (=DSM 26321T), the type strain of M. oculi, and comparison with genome sequences of other Massilia strains.</title>
        <authorList>
            <person name="Zhu B."/>
        </authorList>
    </citation>
    <scope>NUCLEOTIDE SEQUENCE [LARGE SCALE GENOMIC DNA]</scope>
    <source>
        <strain evidence="3 4">CCUG 43427</strain>
    </source>
</reference>
<dbReference type="OrthoDB" id="9792500at2"/>
<dbReference type="Pfam" id="PF00582">
    <property type="entry name" value="Usp"/>
    <property type="match status" value="2"/>
</dbReference>
<dbReference type="InterPro" id="IPR014729">
    <property type="entry name" value="Rossmann-like_a/b/a_fold"/>
</dbReference>
<sequence>MRRRMPDPSPTTPPGLLLATDLSARCDRPLERAKQLADEFSIPLVVLTVHDAPQAPGEVLQWLDGDAGRTQQEGAARAEFAREFAGSPLQATQHFATGPAAAAILDSAATLPGAIVVAGASQHDSLGDLLLGSTVEKLARGLAQPLLVVRQRVRGSYRRIMVATDFTPASKLALETAARLFPGRRITVFHAHDSETLVPDAPPHAELIRFLDGCALPPGAHELLDLVIGEGEPASQLARHVVDNSIDLAVLGLHEESALMRLLTGSRSEYLLQAVVCDTLLVRPPVRHGEDDENEKT</sequence>
<evidence type="ECO:0000259" key="2">
    <source>
        <dbReference type="Pfam" id="PF00582"/>
    </source>
</evidence>
<comment type="similarity">
    <text evidence="1">Belongs to the universal stress protein A family.</text>
</comment>
<dbReference type="InterPro" id="IPR006015">
    <property type="entry name" value="Universal_stress_UspA"/>
</dbReference>
<organism evidence="3 4">
    <name type="scientific">Massilia oculi</name>
    <dbReference type="NCBI Taxonomy" id="945844"/>
    <lineage>
        <taxon>Bacteria</taxon>
        <taxon>Pseudomonadati</taxon>
        <taxon>Pseudomonadota</taxon>
        <taxon>Betaproteobacteria</taxon>
        <taxon>Burkholderiales</taxon>
        <taxon>Oxalobacteraceae</taxon>
        <taxon>Telluria group</taxon>
        <taxon>Massilia</taxon>
    </lineage>
</organism>
<dbReference type="InterPro" id="IPR006016">
    <property type="entry name" value="UspA"/>
</dbReference>
<name>A0A2S2DJM1_9BURK</name>
<dbReference type="KEGG" id="mtim:DIR46_14705"/>
<dbReference type="PANTHER" id="PTHR46268">
    <property type="entry name" value="STRESS RESPONSE PROTEIN NHAX"/>
    <property type="match status" value="1"/>
</dbReference>
<dbReference type="PANTHER" id="PTHR46268:SF6">
    <property type="entry name" value="UNIVERSAL STRESS PROTEIN UP12"/>
    <property type="match status" value="1"/>
</dbReference>
<feature type="domain" description="UspA" evidence="2">
    <location>
        <begin position="157"/>
        <end position="283"/>
    </location>
</feature>
<protein>
    <submittedName>
        <fullName evidence="3">Universal stress protein</fullName>
    </submittedName>
</protein>
<dbReference type="Proteomes" id="UP000245820">
    <property type="component" value="Chromosome"/>
</dbReference>
<evidence type="ECO:0000313" key="3">
    <source>
        <dbReference type="EMBL" id="AWL05562.1"/>
    </source>
</evidence>
<dbReference type="CDD" id="cd00293">
    <property type="entry name" value="USP-like"/>
    <property type="match status" value="2"/>
</dbReference>